<evidence type="ECO:0000256" key="2">
    <source>
        <dbReference type="ARBA" id="ARBA00022729"/>
    </source>
</evidence>
<evidence type="ECO:0000259" key="3">
    <source>
        <dbReference type="Pfam" id="PF13458"/>
    </source>
</evidence>
<keyword evidence="2" id="KW-0732">Signal</keyword>
<reference evidence="4 5" key="1">
    <citation type="journal article" date="2018" name="Int. J. Syst. Evol. Microbiol.">
        <title>Whole-genome-based revisit of Photorhabdus phylogeny: proposal for the elevation of most Photorhabdus subspecies to the species level and description of one novel species Photorhabdus bodei sp. nov., and one novel subspecies Photorhabdus laumondii subsp. clarkei subsp. nov.</title>
        <authorList>
            <person name="Machado R.A.R."/>
            <person name="Wuthrich D."/>
            <person name="Kuhnert P."/>
            <person name="Arce C.C.M."/>
            <person name="Thonen L."/>
            <person name="Ruiz C."/>
            <person name="Zhang X."/>
            <person name="Robert C.A.M."/>
            <person name="Karimi J."/>
            <person name="Kamali S."/>
            <person name="Ma J."/>
            <person name="Bruggmann R."/>
            <person name="Erb M."/>
        </authorList>
    </citation>
    <scope>NUCLEOTIDE SEQUENCE [LARGE SCALE GENOMIC DNA]</scope>
    <source>
        <strain evidence="4 5">BOJ-47</strain>
    </source>
</reference>
<dbReference type="SUPFAM" id="SSF53822">
    <property type="entry name" value="Periplasmic binding protein-like I"/>
    <property type="match status" value="1"/>
</dbReference>
<comment type="caution">
    <text evidence="4">The sequence shown here is derived from an EMBL/GenBank/DDBJ whole genome shotgun (WGS) entry which is preliminary data.</text>
</comment>
<proteinExistence type="inferred from homology"/>
<evidence type="ECO:0000313" key="5">
    <source>
        <dbReference type="Proteomes" id="UP000250870"/>
    </source>
</evidence>
<dbReference type="Gene3D" id="3.40.50.2300">
    <property type="match status" value="1"/>
</dbReference>
<dbReference type="Pfam" id="PF13458">
    <property type="entry name" value="Peripla_BP_6"/>
    <property type="match status" value="1"/>
</dbReference>
<dbReference type="RefSeq" id="WP_113026254.1">
    <property type="nucleotide sequence ID" value="NZ_CAWNWQ010000021.1"/>
</dbReference>
<sequence length="321" mass="36240">MNSKLICGISAILDPERSVHALTVMRAIEIFKDLHNNSTLEFIFSEDYGSIEGGAKAAHYNIENNVYMVIGHFSSNAAIGAAEVYSHHNIPVLLPTATETTLTIRNSNIFRICFNNKNIAHALTVLTKEDGDHYYEIKTDGSKYSDNLAEDIRRMLSRDDAAVKPNDNTDQIIFIGTIGKSEKFLHHYFSEKKNGKIILTDDAACKQLNLPENVENGQITGIGFAPVEFINPLESCIQHYIQQYHQFPNIFFLETFAALEIAHQLAIPDKLLHRLNRETFQTILGHIKFIKGECSAAKLCLWMNENSIMKPRYILPINSRA</sequence>
<dbReference type="InterPro" id="IPR051010">
    <property type="entry name" value="BCAA_transport"/>
</dbReference>
<name>A0A329VE54_9GAMM</name>
<accession>A0A329VE54</accession>
<feature type="domain" description="Leucine-binding protein" evidence="3">
    <location>
        <begin position="36"/>
        <end position="163"/>
    </location>
</feature>
<dbReference type="AlphaFoldDB" id="A0A329VE54"/>
<protein>
    <recommendedName>
        <fullName evidence="3">Leucine-binding protein domain-containing protein</fullName>
    </recommendedName>
</protein>
<comment type="similarity">
    <text evidence="1">Belongs to the leucine-binding protein family.</text>
</comment>
<evidence type="ECO:0000256" key="1">
    <source>
        <dbReference type="ARBA" id="ARBA00010062"/>
    </source>
</evidence>
<gene>
    <name evidence="4" type="ORF">CKY01_14890</name>
</gene>
<dbReference type="Proteomes" id="UP000250870">
    <property type="component" value="Unassembled WGS sequence"/>
</dbReference>
<dbReference type="InterPro" id="IPR028082">
    <property type="entry name" value="Peripla_BP_I"/>
</dbReference>
<dbReference type="InterPro" id="IPR028081">
    <property type="entry name" value="Leu-bd"/>
</dbReference>
<dbReference type="PANTHER" id="PTHR30483:SF6">
    <property type="entry name" value="PERIPLASMIC BINDING PROTEIN OF ABC TRANSPORTER FOR NATURAL AMINO ACIDS"/>
    <property type="match status" value="1"/>
</dbReference>
<dbReference type="EMBL" id="NSCI01000021">
    <property type="protein sequence ID" value="RAW89004.1"/>
    <property type="molecule type" value="Genomic_DNA"/>
</dbReference>
<dbReference type="PANTHER" id="PTHR30483">
    <property type="entry name" value="LEUCINE-SPECIFIC-BINDING PROTEIN"/>
    <property type="match status" value="1"/>
</dbReference>
<organism evidence="4 5">
    <name type="scientific">Photorhabdus laumondii subsp. clarkei</name>
    <dbReference type="NCBI Taxonomy" id="2029685"/>
    <lineage>
        <taxon>Bacteria</taxon>
        <taxon>Pseudomonadati</taxon>
        <taxon>Pseudomonadota</taxon>
        <taxon>Gammaproteobacteria</taxon>
        <taxon>Enterobacterales</taxon>
        <taxon>Morganellaceae</taxon>
        <taxon>Photorhabdus</taxon>
    </lineage>
</organism>
<evidence type="ECO:0000313" key="4">
    <source>
        <dbReference type="EMBL" id="RAW89004.1"/>
    </source>
</evidence>